<keyword evidence="1" id="KW-0812">Transmembrane</keyword>
<evidence type="ECO:0000313" key="3">
    <source>
        <dbReference type="Proteomes" id="UP000095488"/>
    </source>
</evidence>
<dbReference type="EMBL" id="CYZR01000005">
    <property type="protein sequence ID" value="CUO00149.1"/>
    <property type="molecule type" value="Genomic_DNA"/>
</dbReference>
<keyword evidence="3" id="KW-1185">Reference proteome</keyword>
<comment type="caution">
    <text evidence="2">The sequence shown here is derived from an EMBL/GenBank/DDBJ whole genome shotgun (WGS) entry which is preliminary data.</text>
</comment>
<protein>
    <submittedName>
        <fullName evidence="2">Uncharacterized protein</fullName>
    </submittedName>
</protein>
<evidence type="ECO:0000256" key="1">
    <source>
        <dbReference type="SAM" id="Phobius"/>
    </source>
</evidence>
<name>A0ABP2AQS6_SARVE</name>
<keyword evidence="1" id="KW-0472">Membrane</keyword>
<dbReference type="RefSeq" id="WP_055259352.1">
    <property type="nucleotide sequence ID" value="NZ_BCMV01000008.1"/>
</dbReference>
<sequence>MRKIIRIIPFFLFISILLWGTVNINMQNTAIFNNGYTDDDSSLSSKELSQKTGIDLSIFNEDKSIIKIYKENDSTKMIINEKDIDLDELIIGKIILLIVNSIDNIIMNFNNLINNIV</sequence>
<keyword evidence="1" id="KW-1133">Transmembrane helix</keyword>
<reference evidence="2 3" key="1">
    <citation type="submission" date="2015-09" db="EMBL/GenBank/DDBJ databases">
        <authorList>
            <consortium name="Pathogen Informatics"/>
            <person name="Wu L."/>
            <person name="Ma J."/>
        </authorList>
    </citation>
    <scope>NUCLEOTIDE SEQUENCE [LARGE SCALE GENOMIC DNA]</scope>
    <source>
        <strain evidence="2 3">2789STDY5834858</strain>
    </source>
</reference>
<dbReference type="Proteomes" id="UP000095488">
    <property type="component" value="Unassembled WGS sequence"/>
</dbReference>
<evidence type="ECO:0000313" key="2">
    <source>
        <dbReference type="EMBL" id="CUO00149.1"/>
    </source>
</evidence>
<gene>
    <name evidence="2" type="ORF">ERS852473_01631</name>
</gene>
<accession>A0ABP2AQS6</accession>
<feature type="transmembrane region" description="Helical" evidence="1">
    <location>
        <begin position="7"/>
        <end position="26"/>
    </location>
</feature>
<organism evidence="2 3">
    <name type="scientific">Sarcina ventriculi</name>
    <name type="common">Clostridium ventriculi</name>
    <dbReference type="NCBI Taxonomy" id="1267"/>
    <lineage>
        <taxon>Bacteria</taxon>
        <taxon>Bacillati</taxon>
        <taxon>Bacillota</taxon>
        <taxon>Clostridia</taxon>
        <taxon>Eubacteriales</taxon>
        <taxon>Clostridiaceae</taxon>
        <taxon>Sarcina</taxon>
    </lineage>
</organism>
<proteinExistence type="predicted"/>